<keyword evidence="2" id="KW-1185">Reference proteome</keyword>
<reference evidence="1" key="2">
    <citation type="submission" date="2020-11" db="EMBL/GenBank/DDBJ databases">
        <authorList>
            <person name="McCartney M.A."/>
            <person name="Auch B."/>
            <person name="Kono T."/>
            <person name="Mallez S."/>
            <person name="Becker A."/>
            <person name="Gohl D.M."/>
            <person name="Silverstein K.A.T."/>
            <person name="Koren S."/>
            <person name="Bechman K.B."/>
            <person name="Herman A."/>
            <person name="Abrahante J.E."/>
            <person name="Garbe J."/>
        </authorList>
    </citation>
    <scope>NUCLEOTIDE SEQUENCE</scope>
    <source>
        <strain evidence="1">Duluth1</strain>
        <tissue evidence="1">Whole animal</tissue>
    </source>
</reference>
<sequence>MFVSVLSTKCSCCEYTESHSFENLLPTFPELVDNFSISFLAFPQEKVPRVWKLRGCSDHGV</sequence>
<comment type="caution">
    <text evidence="1">The sequence shown here is derived from an EMBL/GenBank/DDBJ whole genome shotgun (WGS) entry which is preliminary data.</text>
</comment>
<protein>
    <submittedName>
        <fullName evidence="1">Uncharacterized protein</fullName>
    </submittedName>
</protein>
<evidence type="ECO:0000313" key="1">
    <source>
        <dbReference type="EMBL" id="KAH3709362.1"/>
    </source>
</evidence>
<reference evidence="1" key="1">
    <citation type="journal article" date="2019" name="bioRxiv">
        <title>The Genome of the Zebra Mussel, Dreissena polymorpha: A Resource for Invasive Species Research.</title>
        <authorList>
            <person name="McCartney M.A."/>
            <person name="Auch B."/>
            <person name="Kono T."/>
            <person name="Mallez S."/>
            <person name="Zhang Y."/>
            <person name="Obille A."/>
            <person name="Becker A."/>
            <person name="Abrahante J.E."/>
            <person name="Garbe J."/>
            <person name="Badalamenti J.P."/>
            <person name="Herman A."/>
            <person name="Mangelson H."/>
            <person name="Liachko I."/>
            <person name="Sullivan S."/>
            <person name="Sone E.D."/>
            <person name="Koren S."/>
            <person name="Silverstein K.A.T."/>
            <person name="Beckman K.B."/>
            <person name="Gohl D.M."/>
        </authorList>
    </citation>
    <scope>NUCLEOTIDE SEQUENCE</scope>
    <source>
        <strain evidence="1">Duluth1</strain>
        <tissue evidence="1">Whole animal</tissue>
    </source>
</reference>
<dbReference type="EMBL" id="JAIWYP010000014">
    <property type="protein sequence ID" value="KAH3709362.1"/>
    <property type="molecule type" value="Genomic_DNA"/>
</dbReference>
<evidence type="ECO:0000313" key="2">
    <source>
        <dbReference type="Proteomes" id="UP000828390"/>
    </source>
</evidence>
<dbReference type="AlphaFoldDB" id="A0A9D3Z2Z0"/>
<name>A0A9D3Z2Z0_DREPO</name>
<proteinExistence type="predicted"/>
<organism evidence="1 2">
    <name type="scientific">Dreissena polymorpha</name>
    <name type="common">Zebra mussel</name>
    <name type="synonym">Mytilus polymorpha</name>
    <dbReference type="NCBI Taxonomy" id="45954"/>
    <lineage>
        <taxon>Eukaryota</taxon>
        <taxon>Metazoa</taxon>
        <taxon>Spiralia</taxon>
        <taxon>Lophotrochozoa</taxon>
        <taxon>Mollusca</taxon>
        <taxon>Bivalvia</taxon>
        <taxon>Autobranchia</taxon>
        <taxon>Heteroconchia</taxon>
        <taxon>Euheterodonta</taxon>
        <taxon>Imparidentia</taxon>
        <taxon>Neoheterodontei</taxon>
        <taxon>Myida</taxon>
        <taxon>Dreissenoidea</taxon>
        <taxon>Dreissenidae</taxon>
        <taxon>Dreissena</taxon>
    </lineage>
</organism>
<dbReference type="Proteomes" id="UP000828390">
    <property type="component" value="Unassembled WGS sequence"/>
</dbReference>
<accession>A0A9D3Z2Z0</accession>
<gene>
    <name evidence="1" type="ORF">DPMN_068824</name>
</gene>